<dbReference type="Proteomes" id="UP000003711">
    <property type="component" value="Unassembled WGS sequence"/>
</dbReference>
<dbReference type="InterPro" id="IPR016181">
    <property type="entry name" value="Acyl_CoA_acyltransferase"/>
</dbReference>
<protein>
    <recommendedName>
        <fullName evidence="1">N-acetyltransferase domain-containing protein</fullName>
    </recommendedName>
</protein>
<evidence type="ECO:0000313" key="2">
    <source>
        <dbReference type="EMBL" id="EEF88651.1"/>
    </source>
</evidence>
<dbReference type="RefSeq" id="WP_007213087.1">
    <property type="nucleotide sequence ID" value="NZ_EQ973491.1"/>
</dbReference>
<gene>
    <name evidence="2" type="ORF">BACCELL_03736</name>
</gene>
<sequence length="252" mass="29015">MDKNMAFITLTPENVMSEHLCCAIADKKHQTGVNDKRNWLAERIKEGHVFRKLDAQGKVFIEYAPLEKAWVPVTGDNYFYIYCLWVSGSYKGKGYGKELLQSCIDDAKAQGKSGICLLSSKKKKPFLSEKKFMLKYGFKVVDTINDEYELLALSFDGTQPQFTSNVRKQSIEGKELTIYYGVQCPYIPNCIEQIYNYCENNQIPLRLVEIDTLEKAKQLPCIFNNWAVFYNGKFETVHLLNEGLLKKLLQLK</sequence>
<dbReference type="InterPro" id="IPR025685">
    <property type="entry name" value="YoaP-like_dom"/>
</dbReference>
<dbReference type="GO" id="GO:0016747">
    <property type="term" value="F:acyltransferase activity, transferring groups other than amino-acyl groups"/>
    <property type="evidence" value="ECO:0007669"/>
    <property type="project" value="InterPro"/>
</dbReference>
<reference evidence="2 3" key="1">
    <citation type="submission" date="2008-12" db="EMBL/GenBank/DDBJ databases">
        <authorList>
            <person name="Fulton L."/>
            <person name="Clifton S."/>
            <person name="Fulton B."/>
            <person name="Xu J."/>
            <person name="Minx P."/>
            <person name="Pepin K.H."/>
            <person name="Johnson M."/>
            <person name="Bhonagiri V."/>
            <person name="Nash W.E."/>
            <person name="Mardis E.R."/>
            <person name="Wilson R.K."/>
        </authorList>
    </citation>
    <scope>NUCLEOTIDE SEQUENCE [LARGE SCALE GENOMIC DNA]</scope>
    <source>
        <strain evidence="2 3">DSM 14838</strain>
    </source>
</reference>
<dbReference type="HOGENOM" id="CLU_075236_0_0_10"/>
<dbReference type="PROSITE" id="PS51186">
    <property type="entry name" value="GNAT"/>
    <property type="match status" value="1"/>
</dbReference>
<dbReference type="Gene3D" id="3.40.630.30">
    <property type="match status" value="1"/>
</dbReference>
<dbReference type="SUPFAM" id="SSF55729">
    <property type="entry name" value="Acyl-CoA N-acyltransferases (Nat)"/>
    <property type="match status" value="1"/>
</dbReference>
<evidence type="ECO:0000313" key="3">
    <source>
        <dbReference type="Proteomes" id="UP000003711"/>
    </source>
</evidence>
<evidence type="ECO:0000259" key="1">
    <source>
        <dbReference type="PROSITE" id="PS51186"/>
    </source>
</evidence>
<dbReference type="EMBL" id="ACCH01000273">
    <property type="protein sequence ID" value="EEF88651.1"/>
    <property type="molecule type" value="Genomic_DNA"/>
</dbReference>
<reference evidence="2 3" key="2">
    <citation type="submission" date="2009-01" db="EMBL/GenBank/DDBJ databases">
        <title>Draft genome sequence of Bacteroides cellulosilyticus (DSM 14838).</title>
        <authorList>
            <person name="Sudarsanam P."/>
            <person name="Ley R."/>
            <person name="Guruge J."/>
            <person name="Turnbaugh P.J."/>
            <person name="Mahowald M."/>
            <person name="Liep D."/>
            <person name="Gordon J."/>
        </authorList>
    </citation>
    <scope>NUCLEOTIDE SEQUENCE [LARGE SCALE GENOMIC DNA]</scope>
    <source>
        <strain evidence="2 3">DSM 14838</strain>
    </source>
</reference>
<dbReference type="InterPro" id="IPR000182">
    <property type="entry name" value="GNAT_dom"/>
</dbReference>
<accession>E2NHF9</accession>
<dbReference type="CDD" id="cd04301">
    <property type="entry name" value="NAT_SF"/>
    <property type="match status" value="1"/>
</dbReference>
<name>E2NHF9_9BACE</name>
<organism evidence="2 3">
    <name type="scientific">Bacteroides cellulosilyticus DSM 14838</name>
    <dbReference type="NCBI Taxonomy" id="537012"/>
    <lineage>
        <taxon>Bacteria</taxon>
        <taxon>Pseudomonadati</taxon>
        <taxon>Bacteroidota</taxon>
        <taxon>Bacteroidia</taxon>
        <taxon>Bacteroidales</taxon>
        <taxon>Bacteroidaceae</taxon>
        <taxon>Bacteroides</taxon>
    </lineage>
</organism>
<feature type="domain" description="N-acetyltransferase" evidence="1">
    <location>
        <begin position="8"/>
        <end position="156"/>
    </location>
</feature>
<dbReference type="Pfam" id="PF00583">
    <property type="entry name" value="Acetyltransf_1"/>
    <property type="match status" value="1"/>
</dbReference>
<dbReference type="AlphaFoldDB" id="E2NHF9"/>
<dbReference type="Pfam" id="PF14268">
    <property type="entry name" value="YoaP"/>
    <property type="match status" value="1"/>
</dbReference>
<comment type="caution">
    <text evidence="2">The sequence shown here is derived from an EMBL/GenBank/DDBJ whole genome shotgun (WGS) entry which is preliminary data.</text>
</comment>
<proteinExistence type="predicted"/>